<dbReference type="EMBL" id="DRSQ01000002">
    <property type="protein sequence ID" value="HHE31063.1"/>
    <property type="molecule type" value="Genomic_DNA"/>
</dbReference>
<dbReference type="Pfam" id="PF05402">
    <property type="entry name" value="PqqD"/>
    <property type="match status" value="1"/>
</dbReference>
<accession>A0A7C5HG88</accession>
<dbReference type="InterPro" id="IPR008792">
    <property type="entry name" value="PQQD"/>
</dbReference>
<sequence>MTETLELDGCYIPSEDIVAREIEGEIILVPLTTGFSDDPEALFTLNETGKAIWNRLDGKLTIEGIADSLCEDYEQEKADILNDVRRFAEELLSRRMIVKVA</sequence>
<proteinExistence type="predicted"/>
<reference evidence="1" key="1">
    <citation type="journal article" date="2020" name="mSystems">
        <title>Genome- and Community-Level Interaction Insights into Carbon Utilization and Element Cycling Functions of Hydrothermarchaeota in Hydrothermal Sediment.</title>
        <authorList>
            <person name="Zhou Z."/>
            <person name="Liu Y."/>
            <person name="Xu W."/>
            <person name="Pan J."/>
            <person name="Luo Z.H."/>
            <person name="Li M."/>
        </authorList>
    </citation>
    <scope>NUCLEOTIDE SEQUENCE [LARGE SCALE GENOMIC DNA]</scope>
    <source>
        <strain evidence="1">HyVt-633</strain>
    </source>
</reference>
<dbReference type="Proteomes" id="UP000886058">
    <property type="component" value="Unassembled WGS sequence"/>
</dbReference>
<dbReference type="InterPro" id="IPR041881">
    <property type="entry name" value="PqqD_sf"/>
</dbReference>
<gene>
    <name evidence="1" type="ORF">ENL07_00100</name>
</gene>
<protein>
    <submittedName>
        <fullName evidence="1">PqqD family protein</fullName>
    </submittedName>
</protein>
<dbReference type="AlphaFoldDB" id="A0A7C5HG88"/>
<dbReference type="Gene3D" id="1.10.10.1150">
    <property type="entry name" value="Coenzyme PQQ synthesis protein D (PqqD)"/>
    <property type="match status" value="1"/>
</dbReference>
<evidence type="ECO:0000313" key="1">
    <source>
        <dbReference type="EMBL" id="HHE31063.1"/>
    </source>
</evidence>
<name>A0A7C5HG88_9CHLB</name>
<organism evidence="1">
    <name type="scientific">Chlorobaculum parvum</name>
    <dbReference type="NCBI Taxonomy" id="274539"/>
    <lineage>
        <taxon>Bacteria</taxon>
        <taxon>Pseudomonadati</taxon>
        <taxon>Chlorobiota</taxon>
        <taxon>Chlorobiia</taxon>
        <taxon>Chlorobiales</taxon>
        <taxon>Chlorobiaceae</taxon>
        <taxon>Chlorobaculum</taxon>
    </lineage>
</organism>
<comment type="caution">
    <text evidence="1">The sequence shown here is derived from an EMBL/GenBank/DDBJ whole genome shotgun (WGS) entry which is preliminary data.</text>
</comment>